<feature type="region of interest" description="Disordered" evidence="1">
    <location>
        <begin position="1"/>
        <end position="40"/>
    </location>
</feature>
<feature type="region of interest" description="Disordered" evidence="1">
    <location>
        <begin position="56"/>
        <end position="77"/>
    </location>
</feature>
<evidence type="ECO:0000313" key="3">
    <source>
        <dbReference type="Proteomes" id="UP000789572"/>
    </source>
</evidence>
<gene>
    <name evidence="2" type="ORF">POCULU_LOCUS3093</name>
</gene>
<dbReference type="EMBL" id="CAJVPJ010000322">
    <property type="protein sequence ID" value="CAG8511451.1"/>
    <property type="molecule type" value="Genomic_DNA"/>
</dbReference>
<keyword evidence="3" id="KW-1185">Reference proteome</keyword>
<evidence type="ECO:0000256" key="1">
    <source>
        <dbReference type="SAM" id="MobiDB-lite"/>
    </source>
</evidence>
<reference evidence="2" key="1">
    <citation type="submission" date="2021-06" db="EMBL/GenBank/DDBJ databases">
        <authorList>
            <person name="Kallberg Y."/>
            <person name="Tangrot J."/>
            <person name="Rosling A."/>
        </authorList>
    </citation>
    <scope>NUCLEOTIDE SEQUENCE</scope>
    <source>
        <strain evidence="2">IA702</strain>
    </source>
</reference>
<organism evidence="2 3">
    <name type="scientific">Paraglomus occultum</name>
    <dbReference type="NCBI Taxonomy" id="144539"/>
    <lineage>
        <taxon>Eukaryota</taxon>
        <taxon>Fungi</taxon>
        <taxon>Fungi incertae sedis</taxon>
        <taxon>Mucoromycota</taxon>
        <taxon>Glomeromycotina</taxon>
        <taxon>Glomeromycetes</taxon>
        <taxon>Paraglomerales</taxon>
        <taxon>Paraglomeraceae</taxon>
        <taxon>Paraglomus</taxon>
    </lineage>
</organism>
<dbReference type="Proteomes" id="UP000789572">
    <property type="component" value="Unassembled WGS sequence"/>
</dbReference>
<sequence length="128" mass="13493">MPSEDNTSPPPYEASPPNLPHSPSAAASTTTGVNSQGPTQPIVYFLTPAAGQFIPSGNPNVYASTNTSGNNAPRHGSVQYVQIPNSNQPRIPNAVYVRPDGTLYPPTNVNTTSPPTVIVNVAYLHRTL</sequence>
<feature type="compositionally biased region" description="Polar residues" evidence="1">
    <location>
        <begin position="25"/>
        <end position="39"/>
    </location>
</feature>
<comment type="caution">
    <text evidence="2">The sequence shown here is derived from an EMBL/GenBank/DDBJ whole genome shotgun (WGS) entry which is preliminary data.</text>
</comment>
<proteinExistence type="predicted"/>
<dbReference type="AlphaFoldDB" id="A0A9N9F5M5"/>
<protein>
    <submittedName>
        <fullName evidence="2">378_t:CDS:1</fullName>
    </submittedName>
</protein>
<name>A0A9N9F5M5_9GLOM</name>
<accession>A0A9N9F5M5</accession>
<feature type="compositionally biased region" description="Polar residues" evidence="1">
    <location>
        <begin position="56"/>
        <end position="71"/>
    </location>
</feature>
<feature type="compositionally biased region" description="Pro residues" evidence="1">
    <location>
        <begin position="8"/>
        <end position="20"/>
    </location>
</feature>
<evidence type="ECO:0000313" key="2">
    <source>
        <dbReference type="EMBL" id="CAG8511451.1"/>
    </source>
</evidence>